<proteinExistence type="predicted"/>
<dbReference type="Gene3D" id="3.90.70.10">
    <property type="entry name" value="Cysteine proteinases"/>
    <property type="match status" value="1"/>
</dbReference>
<dbReference type="Proteomes" id="UP001626628">
    <property type="component" value="Chromosome"/>
</dbReference>
<evidence type="ECO:0000313" key="5">
    <source>
        <dbReference type="Proteomes" id="UP001626628"/>
    </source>
</evidence>
<dbReference type="RefSeq" id="WP_407285828.1">
    <property type="nucleotide sequence ID" value="NZ_CP147982.1"/>
</dbReference>
<sequence>MTSPAPRRTVLAAALAAAAGIAAPLAQAADEPHKAAEDPAEPPATTPDAEERRPKSLVDYRAWTTAADWNGGTGKGTRVEHDARPGVRIARPAGTADYRDPHTGKTAAWEYATWTSPLHTLAVPATEVVASWNAHTPPGTWITVELRGTYSDGGRTPWYVMGRWTAGDTDADIRRTSVDDQKDGRSSISTDTFAVDDPAGGLRLASYELRLTLHRKPGTTLTPTVWRLGAMGSDLPDRFEVPASKPAQVGRELAVPRYSQEIHKGQYPEYDNGGEAWCSPTSSQMIVEYWGRKPTQQQLSWVNPAYADPQVCHAARYTFDYQYDGCGNWPFNAAYAATYRDLQSLVTRLSSLTDVERLIHVGIPVITSQSFLKTELDGAGYGTAGHLMTIIGFTKDGDVIANDPNSPDDKSVRHIYKRRQFENVWLRTKRKNAEGKVVGATGGVCYLYFPAKPAPTQHRVLRELGIR</sequence>
<dbReference type="InterPro" id="IPR039564">
    <property type="entry name" value="Peptidase_C39-like"/>
</dbReference>
<protein>
    <submittedName>
        <fullName evidence="4">Peptidase C39 family protein</fullName>
    </submittedName>
</protein>
<dbReference type="InterPro" id="IPR006311">
    <property type="entry name" value="TAT_signal"/>
</dbReference>
<organism evidence="4 5">
    <name type="scientific">Streptomyces sirii</name>
    <dbReference type="NCBI Taxonomy" id="3127701"/>
    <lineage>
        <taxon>Bacteria</taxon>
        <taxon>Bacillati</taxon>
        <taxon>Actinomycetota</taxon>
        <taxon>Actinomycetes</taxon>
        <taxon>Kitasatosporales</taxon>
        <taxon>Streptomycetaceae</taxon>
        <taxon>Streptomyces</taxon>
    </lineage>
</organism>
<keyword evidence="5" id="KW-1185">Reference proteome</keyword>
<evidence type="ECO:0000259" key="3">
    <source>
        <dbReference type="Pfam" id="PF13529"/>
    </source>
</evidence>
<dbReference type="CDD" id="cd02549">
    <property type="entry name" value="Peptidase_C39A"/>
    <property type="match status" value="1"/>
</dbReference>
<dbReference type="Pfam" id="PF13529">
    <property type="entry name" value="Peptidase_C39_2"/>
    <property type="match status" value="1"/>
</dbReference>
<dbReference type="PROSITE" id="PS51318">
    <property type="entry name" value="TAT"/>
    <property type="match status" value="1"/>
</dbReference>
<name>A0ABZ2QHR2_9ACTN</name>
<accession>A0ABZ2QHR2</accession>
<feature type="signal peptide" evidence="2">
    <location>
        <begin position="1"/>
        <end position="28"/>
    </location>
</feature>
<gene>
    <name evidence="4" type="ORF">WAB15_08045</name>
</gene>
<evidence type="ECO:0000256" key="2">
    <source>
        <dbReference type="SAM" id="SignalP"/>
    </source>
</evidence>
<reference evidence="4 5" key="1">
    <citation type="submission" date="2024-03" db="EMBL/GenBank/DDBJ databases">
        <title>The complete genome of Streptomyces sirii sp.nov.</title>
        <authorList>
            <person name="Zakalyukina Y.V."/>
            <person name="Belik A.R."/>
            <person name="Biryukov M.V."/>
            <person name="Baturina O.A."/>
            <person name="Kabilov M.R."/>
        </authorList>
    </citation>
    <scope>NUCLEOTIDE SEQUENCE [LARGE SCALE GENOMIC DNA]</scope>
    <source>
        <strain evidence="4 5">BP-8</strain>
    </source>
</reference>
<feature type="domain" description="Peptidase C39-like" evidence="3">
    <location>
        <begin position="254"/>
        <end position="405"/>
    </location>
</feature>
<keyword evidence="2" id="KW-0732">Signal</keyword>
<dbReference type="InterPro" id="IPR039563">
    <property type="entry name" value="Peptidase_C39_single_dom"/>
</dbReference>
<evidence type="ECO:0000313" key="4">
    <source>
        <dbReference type="EMBL" id="WXK75930.1"/>
    </source>
</evidence>
<dbReference type="EMBL" id="CP147982">
    <property type="protein sequence ID" value="WXK75930.1"/>
    <property type="molecule type" value="Genomic_DNA"/>
</dbReference>
<feature type="region of interest" description="Disordered" evidence="1">
    <location>
        <begin position="25"/>
        <end position="57"/>
    </location>
</feature>
<evidence type="ECO:0000256" key="1">
    <source>
        <dbReference type="SAM" id="MobiDB-lite"/>
    </source>
</evidence>
<feature type="chain" id="PRO_5046331766" evidence="2">
    <location>
        <begin position="29"/>
        <end position="467"/>
    </location>
</feature>